<dbReference type="AlphaFoldDB" id="A0A2V4N747"/>
<protein>
    <submittedName>
        <fullName evidence="2">VOC family protein</fullName>
    </submittedName>
</protein>
<evidence type="ECO:0000313" key="3">
    <source>
        <dbReference type="Proteomes" id="UP000248039"/>
    </source>
</evidence>
<dbReference type="CDD" id="cd07247">
    <property type="entry name" value="SgaA_N_like"/>
    <property type="match status" value="2"/>
</dbReference>
<feature type="domain" description="VOC" evidence="1">
    <location>
        <begin position="12"/>
        <end position="129"/>
    </location>
</feature>
<dbReference type="SUPFAM" id="SSF54593">
    <property type="entry name" value="Glyoxalase/Bleomycin resistance protein/Dihydroxybiphenyl dioxygenase"/>
    <property type="match status" value="2"/>
</dbReference>
<evidence type="ECO:0000259" key="1">
    <source>
        <dbReference type="PROSITE" id="PS51819"/>
    </source>
</evidence>
<accession>A0A2V4N747</accession>
<dbReference type="Proteomes" id="UP000248039">
    <property type="component" value="Unassembled WGS sequence"/>
</dbReference>
<gene>
    <name evidence="2" type="ORF">C7C46_19380</name>
</gene>
<dbReference type="OrthoDB" id="9793039at2"/>
<proteinExistence type="predicted"/>
<dbReference type="Pfam" id="PF18029">
    <property type="entry name" value="Glyoxalase_6"/>
    <property type="match status" value="1"/>
</dbReference>
<organism evidence="2 3">
    <name type="scientific">Streptomyces tateyamensis</name>
    <dbReference type="NCBI Taxonomy" id="565073"/>
    <lineage>
        <taxon>Bacteria</taxon>
        <taxon>Bacillati</taxon>
        <taxon>Actinomycetota</taxon>
        <taxon>Actinomycetes</taxon>
        <taxon>Kitasatosporales</taxon>
        <taxon>Streptomycetaceae</taxon>
        <taxon>Streptomyces</taxon>
    </lineage>
</organism>
<dbReference type="PANTHER" id="PTHR33993">
    <property type="entry name" value="GLYOXALASE-RELATED"/>
    <property type="match status" value="1"/>
</dbReference>
<dbReference type="Gene3D" id="3.10.180.10">
    <property type="entry name" value="2,3-Dihydroxybiphenyl 1,2-Dioxygenase, domain 1"/>
    <property type="match status" value="2"/>
</dbReference>
<sequence>MPVVSNPYTPGTPCWVDLMAPDQQAAIDFYRDLFGWQGEKGPEEFGGYAVLTLNDKPVAGIGPAMAMGDNPPPPTVWTSYLATNDADATAVRITQAGGELLFPVMDVGTTGRMLVAKDPAGAVFGVWQPLDFFGAQVVNEAGALIWNELNTNDLKTATEFYRAALDIELTPMEGADGYLTANVAGKPVGGAQSLENHPEGTPPHWAVYFAVDGVDSTVDAAVRAGGALVVPAMDTPAGRMAALADPQGGVFWVIKPEMSEQS</sequence>
<comment type="caution">
    <text evidence="2">The sequence shown here is derived from an EMBL/GenBank/DDBJ whole genome shotgun (WGS) entry which is preliminary data.</text>
</comment>
<dbReference type="InterPro" id="IPR037523">
    <property type="entry name" value="VOC_core"/>
</dbReference>
<dbReference type="PANTHER" id="PTHR33993:SF10">
    <property type="entry name" value="CONSERVED PROTEIN"/>
    <property type="match status" value="1"/>
</dbReference>
<evidence type="ECO:0000313" key="2">
    <source>
        <dbReference type="EMBL" id="PYC77303.1"/>
    </source>
</evidence>
<dbReference type="PROSITE" id="PS51819">
    <property type="entry name" value="VOC"/>
    <property type="match status" value="2"/>
</dbReference>
<dbReference type="Pfam" id="PF00903">
    <property type="entry name" value="Glyoxalase"/>
    <property type="match status" value="1"/>
</dbReference>
<dbReference type="InterPro" id="IPR004360">
    <property type="entry name" value="Glyas_Fos-R_dOase_dom"/>
</dbReference>
<name>A0A2V4N747_9ACTN</name>
<dbReference type="EMBL" id="PYBW01000069">
    <property type="protein sequence ID" value="PYC77303.1"/>
    <property type="molecule type" value="Genomic_DNA"/>
</dbReference>
<keyword evidence="3" id="KW-1185">Reference proteome</keyword>
<dbReference type="InterPro" id="IPR041581">
    <property type="entry name" value="Glyoxalase_6"/>
</dbReference>
<dbReference type="InterPro" id="IPR052164">
    <property type="entry name" value="Anthracycline_SecMetBiosynth"/>
</dbReference>
<reference evidence="2 3" key="1">
    <citation type="submission" date="2018-03" db="EMBL/GenBank/DDBJ databases">
        <title>Bioinformatic expansion and discovery of thiopeptide antibiotics.</title>
        <authorList>
            <person name="Schwalen C.J."/>
            <person name="Hudson G.A."/>
            <person name="Mitchell D.A."/>
        </authorList>
    </citation>
    <scope>NUCLEOTIDE SEQUENCE [LARGE SCALE GENOMIC DNA]</scope>
    <source>
        <strain evidence="2 3">ATCC 21389</strain>
    </source>
</reference>
<feature type="domain" description="VOC" evidence="1">
    <location>
        <begin position="143"/>
        <end position="256"/>
    </location>
</feature>
<dbReference type="InterPro" id="IPR029068">
    <property type="entry name" value="Glyas_Bleomycin-R_OHBP_Dase"/>
</dbReference>
<dbReference type="RefSeq" id="WP_110671125.1">
    <property type="nucleotide sequence ID" value="NZ_PYBW01000069.1"/>
</dbReference>